<gene>
    <name evidence="1" type="ORF">N7449_006798</name>
</gene>
<sequence>MGQQRARDTVSAALPRLLLGPNHTHSSALHKVRFVGPMREWEGFFDEVLSTIAAQKWSNKVVAYTLLARDLQEEKVPVGDENGLQGRFQQSMGQVVGAALGAQSINIGFGDFKAAGAAYDLVPDSAMLMNSSTGSLDLKAVGELKVPWVPEHRLSRGFVEQKMTRVLLGQPAEYMYDLKVKSRPGALNEDHVKIVDSGLVAWPHHLDAAKADMCPGEDEMLFQGHMFIQFCIMYLHFPRSDLVATIPGASKVIRQQQLLRQEYARGQSPGGLEADH</sequence>
<evidence type="ECO:0000313" key="2">
    <source>
        <dbReference type="Proteomes" id="UP001150942"/>
    </source>
</evidence>
<dbReference type="AlphaFoldDB" id="A0A9W9JG48"/>
<comment type="caution">
    <text evidence="1">The sequence shown here is derived from an EMBL/GenBank/DDBJ whole genome shotgun (WGS) entry which is preliminary data.</text>
</comment>
<dbReference type="EMBL" id="JAPQKQ010000005">
    <property type="protein sequence ID" value="KAJ5196319.1"/>
    <property type="molecule type" value="Genomic_DNA"/>
</dbReference>
<protein>
    <submittedName>
        <fullName evidence="1">Uncharacterized protein</fullName>
    </submittedName>
</protein>
<name>A0A9W9JG48_9EURO</name>
<keyword evidence="2" id="KW-1185">Reference proteome</keyword>
<evidence type="ECO:0000313" key="1">
    <source>
        <dbReference type="EMBL" id="KAJ5196319.1"/>
    </source>
</evidence>
<reference evidence="1" key="2">
    <citation type="journal article" date="2023" name="IMA Fungus">
        <title>Comparative genomic study of the Penicillium genus elucidates a diverse pangenome and 15 lateral gene transfer events.</title>
        <authorList>
            <person name="Petersen C."/>
            <person name="Sorensen T."/>
            <person name="Nielsen M.R."/>
            <person name="Sondergaard T.E."/>
            <person name="Sorensen J.L."/>
            <person name="Fitzpatrick D.A."/>
            <person name="Frisvad J.C."/>
            <person name="Nielsen K.L."/>
        </authorList>
    </citation>
    <scope>NUCLEOTIDE SEQUENCE</scope>
    <source>
        <strain evidence="1">IBT 20477</strain>
    </source>
</reference>
<reference evidence="1" key="1">
    <citation type="submission" date="2022-11" db="EMBL/GenBank/DDBJ databases">
        <authorList>
            <person name="Petersen C."/>
        </authorList>
    </citation>
    <scope>NUCLEOTIDE SEQUENCE</scope>
    <source>
        <strain evidence="1">IBT 20477</strain>
    </source>
</reference>
<dbReference type="OrthoDB" id="3796275at2759"/>
<organism evidence="1 2">
    <name type="scientific">Penicillium cf. viridicatum</name>
    <dbReference type="NCBI Taxonomy" id="2972119"/>
    <lineage>
        <taxon>Eukaryota</taxon>
        <taxon>Fungi</taxon>
        <taxon>Dikarya</taxon>
        <taxon>Ascomycota</taxon>
        <taxon>Pezizomycotina</taxon>
        <taxon>Eurotiomycetes</taxon>
        <taxon>Eurotiomycetidae</taxon>
        <taxon>Eurotiales</taxon>
        <taxon>Aspergillaceae</taxon>
        <taxon>Penicillium</taxon>
    </lineage>
</organism>
<dbReference type="Proteomes" id="UP001150942">
    <property type="component" value="Unassembled WGS sequence"/>
</dbReference>
<proteinExistence type="predicted"/>
<accession>A0A9W9JG48</accession>